<dbReference type="GO" id="GO:0030134">
    <property type="term" value="C:COPII-coated ER to Golgi transport vesicle"/>
    <property type="evidence" value="ECO:0007669"/>
    <property type="project" value="TreeGrafter"/>
</dbReference>
<evidence type="ECO:0000259" key="3">
    <source>
        <dbReference type="Pfam" id="PF13850"/>
    </source>
</evidence>
<dbReference type="Pfam" id="PF13850">
    <property type="entry name" value="ERGIC_N"/>
    <property type="match status" value="1"/>
</dbReference>
<protein>
    <submittedName>
        <fullName evidence="4">ERGIC and golgi 3</fullName>
    </submittedName>
</protein>
<keyword evidence="5" id="KW-1185">Reference proteome</keyword>
<dbReference type="PANTHER" id="PTHR10984">
    <property type="entry name" value="ENDOPLASMIC RETICULUM-GOLGI INTERMEDIATE COMPARTMENT PROTEIN"/>
    <property type="match status" value="1"/>
</dbReference>
<dbReference type="InterPro" id="IPR045888">
    <property type="entry name" value="Erv"/>
</dbReference>
<dbReference type="InterPro" id="IPR039542">
    <property type="entry name" value="Erv_N"/>
</dbReference>
<dbReference type="Proteomes" id="UP000268093">
    <property type="component" value="Unassembled WGS sequence"/>
</dbReference>
<feature type="transmembrane region" description="Helical" evidence="2">
    <location>
        <begin position="31"/>
        <end position="53"/>
    </location>
</feature>
<keyword evidence="2" id="KW-0472">Membrane</keyword>
<keyword evidence="2" id="KW-0812">Transmembrane</keyword>
<comment type="similarity">
    <text evidence="1">Belongs to the ERGIC family.</text>
</comment>
<proteinExistence type="inferred from homology"/>
<reference evidence="4 5" key="1">
    <citation type="journal article" date="2018" name="New Phytol.">
        <title>Phylogenomics of Endogonaceae and evolution of mycorrhizas within Mucoromycota.</title>
        <authorList>
            <person name="Chang Y."/>
            <person name="Desiro A."/>
            <person name="Na H."/>
            <person name="Sandor L."/>
            <person name="Lipzen A."/>
            <person name="Clum A."/>
            <person name="Barry K."/>
            <person name="Grigoriev I.V."/>
            <person name="Martin F.M."/>
            <person name="Stajich J.E."/>
            <person name="Smith M.E."/>
            <person name="Bonito G."/>
            <person name="Spatafora J.W."/>
        </authorList>
    </citation>
    <scope>NUCLEOTIDE SEQUENCE [LARGE SCALE GENOMIC DNA]</scope>
    <source>
        <strain evidence="4 5">GMNB39</strain>
    </source>
</reference>
<evidence type="ECO:0000313" key="5">
    <source>
        <dbReference type="Proteomes" id="UP000268093"/>
    </source>
</evidence>
<keyword evidence="2" id="KW-1133">Transmembrane helix</keyword>
<dbReference type="EMBL" id="RBNI01029055">
    <property type="protein sequence ID" value="RUO95511.1"/>
    <property type="molecule type" value="Genomic_DNA"/>
</dbReference>
<dbReference type="GO" id="GO:0006890">
    <property type="term" value="P:retrograde vesicle-mediated transport, Golgi to endoplasmic reticulum"/>
    <property type="evidence" value="ECO:0007669"/>
    <property type="project" value="TreeGrafter"/>
</dbReference>
<gene>
    <name evidence="4" type="ORF">BC936DRAFT_143872</name>
</gene>
<dbReference type="GO" id="GO:0005789">
    <property type="term" value="C:endoplasmic reticulum membrane"/>
    <property type="evidence" value="ECO:0007669"/>
    <property type="project" value="TreeGrafter"/>
</dbReference>
<comment type="caution">
    <text evidence="4">The sequence shown here is derived from an EMBL/GenBank/DDBJ whole genome shotgun (WGS) entry which is preliminary data.</text>
</comment>
<evidence type="ECO:0000313" key="4">
    <source>
        <dbReference type="EMBL" id="RUO95511.1"/>
    </source>
</evidence>
<name>A0A432ZYD3_9FUNG</name>
<organism evidence="4 5">
    <name type="scientific">Jimgerdemannia flammicorona</name>
    <dbReference type="NCBI Taxonomy" id="994334"/>
    <lineage>
        <taxon>Eukaryota</taxon>
        <taxon>Fungi</taxon>
        <taxon>Fungi incertae sedis</taxon>
        <taxon>Mucoromycota</taxon>
        <taxon>Mucoromycotina</taxon>
        <taxon>Endogonomycetes</taxon>
        <taxon>Endogonales</taxon>
        <taxon>Endogonaceae</taxon>
        <taxon>Jimgerdemannia</taxon>
    </lineage>
</organism>
<evidence type="ECO:0000256" key="1">
    <source>
        <dbReference type="ARBA" id="ARBA00005648"/>
    </source>
</evidence>
<sequence>MPKQGSVLNRFRSFDAYAKTLDDFRIKTTSGATVTMISTLIIAILVLGEFWAYRTTTLKPELIVDPGRKEKMPISLNITFPRVPCYMLSLDVMDDSGEHLNDYTHDLYRVRLDQWGNTVHTEKEKGAAHIHLKIRNGCYSSRHLI</sequence>
<accession>A0A432ZYD3</accession>
<evidence type="ECO:0000256" key="2">
    <source>
        <dbReference type="SAM" id="Phobius"/>
    </source>
</evidence>
<dbReference type="GO" id="GO:0006888">
    <property type="term" value="P:endoplasmic reticulum to Golgi vesicle-mediated transport"/>
    <property type="evidence" value="ECO:0007669"/>
    <property type="project" value="TreeGrafter"/>
</dbReference>
<dbReference type="GO" id="GO:0000139">
    <property type="term" value="C:Golgi membrane"/>
    <property type="evidence" value="ECO:0007669"/>
    <property type="project" value="TreeGrafter"/>
</dbReference>
<dbReference type="OrthoDB" id="270930at2759"/>
<dbReference type="PANTHER" id="PTHR10984:SF25">
    <property type="entry name" value="ENDOPLASMIC RETICULUM-GOLGI INTERMEDIATE COMPARTMENT PROTEIN 3"/>
    <property type="match status" value="1"/>
</dbReference>
<feature type="domain" description="Endoplasmic reticulum vesicle transporter N-terminal" evidence="3">
    <location>
        <begin position="11"/>
        <end position="99"/>
    </location>
</feature>
<dbReference type="AlphaFoldDB" id="A0A432ZYD3"/>